<organism evidence="5 6">
    <name type="scientific">Glaciecola petra</name>
    <dbReference type="NCBI Taxonomy" id="3075602"/>
    <lineage>
        <taxon>Bacteria</taxon>
        <taxon>Pseudomonadati</taxon>
        <taxon>Pseudomonadota</taxon>
        <taxon>Gammaproteobacteria</taxon>
        <taxon>Alteromonadales</taxon>
        <taxon>Alteromonadaceae</taxon>
        <taxon>Glaciecola</taxon>
    </lineage>
</organism>
<dbReference type="InterPro" id="IPR019734">
    <property type="entry name" value="TPR_rpt"/>
</dbReference>
<dbReference type="EMBL" id="JAVRHX010000004">
    <property type="protein sequence ID" value="MDT0595869.1"/>
    <property type="molecule type" value="Genomic_DNA"/>
</dbReference>
<dbReference type="NCBIfam" id="TIGR02521">
    <property type="entry name" value="type_IV_pilW"/>
    <property type="match status" value="1"/>
</dbReference>
<comment type="caution">
    <text evidence="5">The sequence shown here is derived from an EMBL/GenBank/DDBJ whole genome shotgun (WGS) entry which is preliminary data.</text>
</comment>
<dbReference type="Gene3D" id="3.10.350.10">
    <property type="entry name" value="LysM domain"/>
    <property type="match status" value="1"/>
</dbReference>
<feature type="domain" description="LysM" evidence="4">
    <location>
        <begin position="369"/>
        <end position="413"/>
    </location>
</feature>
<dbReference type="PANTHER" id="PTHR12558:SF13">
    <property type="entry name" value="CELL DIVISION CYCLE PROTEIN 27 HOMOLOG"/>
    <property type="match status" value="1"/>
</dbReference>
<dbReference type="Pfam" id="PF13181">
    <property type="entry name" value="TPR_8"/>
    <property type="match status" value="2"/>
</dbReference>
<gene>
    <name evidence="5" type="primary">pilW</name>
    <name evidence="5" type="ORF">RM552_13520</name>
</gene>
<dbReference type="SUPFAM" id="SSF54106">
    <property type="entry name" value="LysM domain"/>
    <property type="match status" value="1"/>
</dbReference>
<accession>A0ABU2ZU66</accession>
<evidence type="ECO:0000256" key="3">
    <source>
        <dbReference type="SAM" id="SignalP"/>
    </source>
</evidence>
<dbReference type="RefSeq" id="WP_311369389.1">
    <property type="nucleotide sequence ID" value="NZ_JAVRHX010000004.1"/>
</dbReference>
<evidence type="ECO:0000259" key="4">
    <source>
        <dbReference type="PROSITE" id="PS51782"/>
    </source>
</evidence>
<dbReference type="Pfam" id="PF13424">
    <property type="entry name" value="TPR_12"/>
    <property type="match status" value="1"/>
</dbReference>
<feature type="chain" id="PRO_5046589694" evidence="3">
    <location>
        <begin position="21"/>
        <end position="420"/>
    </location>
</feature>
<feature type="repeat" description="TPR" evidence="1">
    <location>
        <begin position="40"/>
        <end position="73"/>
    </location>
</feature>
<dbReference type="PANTHER" id="PTHR12558">
    <property type="entry name" value="CELL DIVISION CYCLE 16,23,27"/>
    <property type="match status" value="1"/>
</dbReference>
<protein>
    <submittedName>
        <fullName evidence="5">Type IV pilus biogenesis/stability protein PilW</fullName>
    </submittedName>
</protein>
<dbReference type="SMART" id="SM00028">
    <property type="entry name" value="TPR"/>
    <property type="match status" value="4"/>
</dbReference>
<dbReference type="InterPro" id="IPR036779">
    <property type="entry name" value="LysM_dom_sf"/>
</dbReference>
<dbReference type="PROSITE" id="PS51782">
    <property type="entry name" value="LYSM"/>
    <property type="match status" value="1"/>
</dbReference>
<feature type="region of interest" description="Disordered" evidence="2">
    <location>
        <begin position="261"/>
        <end position="283"/>
    </location>
</feature>
<dbReference type="InterPro" id="IPR011990">
    <property type="entry name" value="TPR-like_helical_dom_sf"/>
</dbReference>
<feature type="repeat" description="TPR" evidence="1">
    <location>
        <begin position="74"/>
        <end position="107"/>
    </location>
</feature>
<feature type="repeat" description="TPR" evidence="1">
    <location>
        <begin position="144"/>
        <end position="177"/>
    </location>
</feature>
<dbReference type="CDD" id="cd00118">
    <property type="entry name" value="LysM"/>
    <property type="match status" value="1"/>
</dbReference>
<dbReference type="Pfam" id="PF01476">
    <property type="entry name" value="LysM"/>
    <property type="match status" value="1"/>
</dbReference>
<evidence type="ECO:0000313" key="5">
    <source>
        <dbReference type="EMBL" id="MDT0595869.1"/>
    </source>
</evidence>
<feature type="signal peptide" evidence="3">
    <location>
        <begin position="1"/>
        <end position="20"/>
    </location>
</feature>
<dbReference type="PROSITE" id="PS50005">
    <property type="entry name" value="TPR"/>
    <property type="match status" value="3"/>
</dbReference>
<dbReference type="InterPro" id="IPR018392">
    <property type="entry name" value="LysM"/>
</dbReference>
<keyword evidence="1" id="KW-0802">TPR repeat</keyword>
<dbReference type="PROSITE" id="PS51257">
    <property type="entry name" value="PROKAR_LIPOPROTEIN"/>
    <property type="match status" value="1"/>
</dbReference>
<dbReference type="Proteomes" id="UP001253545">
    <property type="component" value="Unassembled WGS sequence"/>
</dbReference>
<sequence length="420" mass="47038">MITMKHIGLIVFLVFLSACASEPANKSYVGTGQFDQTEAAKTRVSLGLTYLKNGNFSQAKFNLDKALEFDPRSGQANFAMAFYYQQVEEFERAEEYYQQAIGYSRNDPDVLNSYGAFLCKQGKYNKAKTYFLQAVDDKSYISTAETYENLAICMQSQGNDVEAIEYFNSALNHQPSRASSLLYISELYVKQQNWDEAKKALWKYERNATVSAESLYLSYQIAQGQGDLRASLEYVDLLKRLHPNHGNTKQALAELGKFKPQSTITQKARPQTTRPQTAPPTITQPATTVVTEPAEADTVVNASVTTTPSIEDIDSPTAQDITEDTEKVVDVVEPETSVDSPMGLSDDETGNKIDDKIDEKVLSIEVPDGYHLVLPKENLYRISLQYNVKMNKLLLWNQLDDASSIQKGSLLRVKAPEQDE</sequence>
<evidence type="ECO:0000256" key="1">
    <source>
        <dbReference type="PROSITE-ProRule" id="PRU00339"/>
    </source>
</evidence>
<keyword evidence="6" id="KW-1185">Reference proteome</keyword>
<evidence type="ECO:0000313" key="6">
    <source>
        <dbReference type="Proteomes" id="UP001253545"/>
    </source>
</evidence>
<dbReference type="Gene3D" id="1.25.40.10">
    <property type="entry name" value="Tetratricopeptide repeat domain"/>
    <property type="match status" value="1"/>
</dbReference>
<dbReference type="SUPFAM" id="SSF81901">
    <property type="entry name" value="HCP-like"/>
    <property type="match status" value="1"/>
</dbReference>
<keyword evidence="3" id="KW-0732">Signal</keyword>
<dbReference type="SMART" id="SM00257">
    <property type="entry name" value="LysM"/>
    <property type="match status" value="1"/>
</dbReference>
<dbReference type="InterPro" id="IPR013360">
    <property type="entry name" value="Pilus_4_PilW"/>
</dbReference>
<name>A0ABU2ZU66_9ALTE</name>
<reference evidence="5 6" key="1">
    <citation type="submission" date="2023-09" db="EMBL/GenBank/DDBJ databases">
        <authorList>
            <person name="Rey-Velasco X."/>
        </authorList>
    </citation>
    <scope>NUCLEOTIDE SEQUENCE [LARGE SCALE GENOMIC DNA]</scope>
    <source>
        <strain evidence="5 6">P117</strain>
    </source>
</reference>
<evidence type="ECO:0000256" key="2">
    <source>
        <dbReference type="SAM" id="MobiDB-lite"/>
    </source>
</evidence>
<feature type="compositionally biased region" description="Low complexity" evidence="2">
    <location>
        <begin position="268"/>
        <end position="283"/>
    </location>
</feature>
<proteinExistence type="predicted"/>